<sequence length="356" mass="40247">MASVDDGTVLESIYFDNCFTIVIITVLCYDYVLAFPTEVEFVWKRPLSLTSSLYFLIRYPGLTVGIVNALWGNIINKSTSYVSFSLNCDISSDWLNLDVDVQAHFYSPEWFTPTSLKPRTSLPVVMSMRICAIYNRSKMIFGVLSAFFLLNVVSSITIVLFYSHPLGGGFVTQYTVLGASYCAEKVALYDFYYEYLLIPRVWFDVLLLILVIAPLIRSAINMHRALGRWKPNVYLRELAQGSVLYFALHLAYTLADLIIPLRAYPSWSEYLGMSISGTVPYMLAPRLILSLRHFHAEGYSGAVHSGIPPRESLSTVAHEHHEMHFIRPSPHAIPDEEGESYSRARDVEGVGREGHI</sequence>
<evidence type="ECO:0000313" key="1">
    <source>
        <dbReference type="EMBL" id="KAH7928858.1"/>
    </source>
</evidence>
<reference evidence="1" key="1">
    <citation type="journal article" date="2021" name="New Phytol.">
        <title>Evolutionary innovations through gain and loss of genes in the ectomycorrhizal Boletales.</title>
        <authorList>
            <person name="Wu G."/>
            <person name="Miyauchi S."/>
            <person name="Morin E."/>
            <person name="Kuo A."/>
            <person name="Drula E."/>
            <person name="Varga T."/>
            <person name="Kohler A."/>
            <person name="Feng B."/>
            <person name="Cao Y."/>
            <person name="Lipzen A."/>
            <person name="Daum C."/>
            <person name="Hundley H."/>
            <person name="Pangilinan J."/>
            <person name="Johnson J."/>
            <person name="Barry K."/>
            <person name="LaButti K."/>
            <person name="Ng V."/>
            <person name="Ahrendt S."/>
            <person name="Min B."/>
            <person name="Choi I.G."/>
            <person name="Park H."/>
            <person name="Plett J.M."/>
            <person name="Magnuson J."/>
            <person name="Spatafora J.W."/>
            <person name="Nagy L.G."/>
            <person name="Henrissat B."/>
            <person name="Grigoriev I.V."/>
            <person name="Yang Z.L."/>
            <person name="Xu J."/>
            <person name="Martin F.M."/>
        </authorList>
    </citation>
    <scope>NUCLEOTIDE SEQUENCE</scope>
    <source>
        <strain evidence="1">KUC20120723A-06</strain>
    </source>
</reference>
<organism evidence="1 2">
    <name type="scientific">Leucogyrophana mollusca</name>
    <dbReference type="NCBI Taxonomy" id="85980"/>
    <lineage>
        <taxon>Eukaryota</taxon>
        <taxon>Fungi</taxon>
        <taxon>Dikarya</taxon>
        <taxon>Basidiomycota</taxon>
        <taxon>Agaricomycotina</taxon>
        <taxon>Agaricomycetes</taxon>
        <taxon>Agaricomycetidae</taxon>
        <taxon>Boletales</taxon>
        <taxon>Boletales incertae sedis</taxon>
        <taxon>Leucogyrophana</taxon>
    </lineage>
</organism>
<comment type="caution">
    <text evidence="1">The sequence shown here is derived from an EMBL/GenBank/DDBJ whole genome shotgun (WGS) entry which is preliminary data.</text>
</comment>
<keyword evidence="2" id="KW-1185">Reference proteome</keyword>
<proteinExistence type="predicted"/>
<protein>
    <submittedName>
        <fullName evidence="1">Uncharacterized protein</fullName>
    </submittedName>
</protein>
<evidence type="ECO:0000313" key="2">
    <source>
        <dbReference type="Proteomes" id="UP000790709"/>
    </source>
</evidence>
<gene>
    <name evidence="1" type="ORF">BV22DRAFT_1126217</name>
</gene>
<dbReference type="EMBL" id="MU266348">
    <property type="protein sequence ID" value="KAH7928858.1"/>
    <property type="molecule type" value="Genomic_DNA"/>
</dbReference>
<accession>A0ACB8BVH6</accession>
<dbReference type="Proteomes" id="UP000790709">
    <property type="component" value="Unassembled WGS sequence"/>
</dbReference>
<name>A0ACB8BVH6_9AGAM</name>